<reference evidence="2" key="2">
    <citation type="submission" date="2025-08" db="UniProtKB">
        <authorList>
            <consortium name="RefSeq"/>
        </authorList>
    </citation>
    <scope>IDENTIFICATION</scope>
    <source>
        <tissue evidence="2">Leaf</tissue>
    </source>
</reference>
<reference evidence="1" key="1">
    <citation type="journal article" date="2014" name="Nat. Commun.">
        <title>The tobacco genome sequence and its comparison with those of tomato and potato.</title>
        <authorList>
            <person name="Sierro N."/>
            <person name="Battey J.N."/>
            <person name="Ouadi S."/>
            <person name="Bakaher N."/>
            <person name="Bovet L."/>
            <person name="Willig A."/>
            <person name="Goepfert S."/>
            <person name="Peitsch M.C."/>
            <person name="Ivanov N.V."/>
        </authorList>
    </citation>
    <scope>NUCLEOTIDE SEQUENCE [LARGE SCALE GENOMIC DNA]</scope>
</reference>
<organism evidence="1 2">
    <name type="scientific">Nicotiana tabacum</name>
    <name type="common">Common tobacco</name>
    <dbReference type="NCBI Taxonomy" id="4097"/>
    <lineage>
        <taxon>Eukaryota</taxon>
        <taxon>Viridiplantae</taxon>
        <taxon>Streptophyta</taxon>
        <taxon>Embryophyta</taxon>
        <taxon>Tracheophyta</taxon>
        <taxon>Spermatophyta</taxon>
        <taxon>Magnoliopsida</taxon>
        <taxon>eudicotyledons</taxon>
        <taxon>Gunneridae</taxon>
        <taxon>Pentapetalae</taxon>
        <taxon>asterids</taxon>
        <taxon>lamiids</taxon>
        <taxon>Solanales</taxon>
        <taxon>Solanaceae</taxon>
        <taxon>Nicotianoideae</taxon>
        <taxon>Nicotianeae</taxon>
        <taxon>Nicotiana</taxon>
    </lineage>
</organism>
<proteinExistence type="predicted"/>
<gene>
    <name evidence="2" type="primary">LOC142173498</name>
</gene>
<protein>
    <submittedName>
        <fullName evidence="2">Secreted RxLR effector protein 78-like</fullName>
    </submittedName>
</protein>
<evidence type="ECO:0000313" key="1">
    <source>
        <dbReference type="Proteomes" id="UP000790787"/>
    </source>
</evidence>
<keyword evidence="1" id="KW-1185">Reference proteome</keyword>
<accession>A0AC58TD87</accession>
<sequence length="163" mass="18496">MIKVDLQKAYDSLEWIYLEQVIEGLRFPEKFIKWVMNCIKTVNYSILLNGESVAPFNAAKGLSQGDPMSPFLFAIAMEYLSLLLKDLQHEKSYKFHPRCRRLGITHLSYADDLLMFSRGDSESVQRLHACFTTFSAASSLQANLTKSAVYCGGMAQREKEAIV</sequence>
<name>A0AC58TD87_TOBAC</name>
<dbReference type="RefSeq" id="XP_075095197.1">
    <property type="nucleotide sequence ID" value="XM_075239096.1"/>
</dbReference>
<dbReference type="Proteomes" id="UP000790787">
    <property type="component" value="Chromosome 19"/>
</dbReference>
<evidence type="ECO:0000313" key="2">
    <source>
        <dbReference type="RefSeq" id="XP_075095197.1"/>
    </source>
</evidence>